<evidence type="ECO:0000313" key="5">
    <source>
        <dbReference type="EMBL" id="MFD2168672.1"/>
    </source>
</evidence>
<comment type="catalytic activity">
    <reaction evidence="4">
        <text>chorismate = 3-[(1-carboxyvinyl)-oxy]benzoate + H2O</text>
        <dbReference type="Rhea" id="RHEA:40051"/>
        <dbReference type="ChEBI" id="CHEBI:15377"/>
        <dbReference type="ChEBI" id="CHEBI:29748"/>
        <dbReference type="ChEBI" id="CHEBI:76981"/>
        <dbReference type="EC" id="4.2.1.151"/>
    </reaction>
</comment>
<dbReference type="InterPro" id="IPR003773">
    <property type="entry name" value="Menaquinone_biosynth"/>
</dbReference>
<sequence>METKANGALQVADPLSRTHVRIGHIKFTNALPICHFLDRSDPEIEFLPGAPSELNAWLADGTVDAGLCSSFAYAYNADDYVALRGLSVSSRGPVGSIFFFSKRPLEELNGCVVALPTISASSSNLLRILLAEAGITPSKYVTLEPDLPSMLEQAEAALLIADDALYWSVQDHGCHLYDLGEEWNVRTGHSMTFALCAIPKRLVRENPEKVRKIHRFFLEGKRKGLADMDAVIAEATRMLGQTEEFWRNYFNKLRYDLDEEWAVGANAYFDAAYRHGLIPKPAKVELWGDEE</sequence>
<dbReference type="CDD" id="cd13634">
    <property type="entry name" value="PBP2_Sco4506"/>
    <property type="match status" value="1"/>
</dbReference>
<dbReference type="PANTHER" id="PTHR37690">
    <property type="entry name" value="CHORISMATE DEHYDRATASE"/>
    <property type="match status" value="1"/>
</dbReference>
<dbReference type="RefSeq" id="WP_386043595.1">
    <property type="nucleotide sequence ID" value="NZ_JBHUIO010000002.1"/>
</dbReference>
<dbReference type="InterPro" id="IPR030868">
    <property type="entry name" value="MqnA"/>
</dbReference>
<dbReference type="Gene3D" id="3.40.190.10">
    <property type="entry name" value="Periplasmic binding protein-like II"/>
    <property type="match status" value="2"/>
</dbReference>
<accession>A0ABW4ZRU2</accession>
<evidence type="ECO:0000256" key="1">
    <source>
        <dbReference type="ARBA" id="ARBA00004863"/>
    </source>
</evidence>
<keyword evidence="2 4" id="KW-0474">Menaquinone biosynthesis</keyword>
<comment type="caution">
    <text evidence="5">The sequence shown here is derived from an EMBL/GenBank/DDBJ whole genome shotgun (WGS) entry which is preliminary data.</text>
</comment>
<dbReference type="EC" id="4.2.1.151" evidence="4"/>
<proteinExistence type="inferred from homology"/>
<comment type="pathway">
    <text evidence="1 4">Quinol/quinone metabolism; menaquinone biosynthesis.</text>
</comment>
<evidence type="ECO:0000256" key="2">
    <source>
        <dbReference type="ARBA" id="ARBA00022428"/>
    </source>
</evidence>
<comment type="function">
    <text evidence="4">Catalyzes the dehydration of chorismate into 3-[(1-carboxyvinyl)oxy]benzoate, a step in the biosynthesis of menaquinone (MK, vitamin K2).</text>
</comment>
<dbReference type="Pfam" id="PF02621">
    <property type="entry name" value="VitK2_biosynth"/>
    <property type="match status" value="1"/>
</dbReference>
<gene>
    <name evidence="4" type="primary">mqnA</name>
    <name evidence="5" type="ORF">ACFSOY_01385</name>
</gene>
<name>A0ABW4ZRU2_9BACL</name>
<dbReference type="SUPFAM" id="SSF53850">
    <property type="entry name" value="Periplasmic binding protein-like II"/>
    <property type="match status" value="1"/>
</dbReference>
<dbReference type="PANTHER" id="PTHR37690:SF1">
    <property type="entry name" value="CHORISMATE DEHYDRATASE"/>
    <property type="match status" value="1"/>
</dbReference>
<evidence type="ECO:0000313" key="6">
    <source>
        <dbReference type="Proteomes" id="UP001597343"/>
    </source>
</evidence>
<comment type="similarity">
    <text evidence="4">Belongs to the MqnA/MqnD family. MqnA subfamily.</text>
</comment>
<keyword evidence="6" id="KW-1185">Reference proteome</keyword>
<evidence type="ECO:0000256" key="4">
    <source>
        <dbReference type="HAMAP-Rule" id="MF_00995"/>
    </source>
</evidence>
<protein>
    <recommendedName>
        <fullName evidence="4">Chorismate dehydratase</fullName>
        <ecNumber evidence="4">4.2.1.151</ecNumber>
    </recommendedName>
    <alternativeName>
        <fullName evidence="4">Menaquinone biosynthetic enzyme MqnA</fullName>
    </alternativeName>
</protein>
<dbReference type="HAMAP" id="MF_00995">
    <property type="entry name" value="MqnA"/>
    <property type="match status" value="1"/>
</dbReference>
<dbReference type="EMBL" id="JBHUIO010000002">
    <property type="protein sequence ID" value="MFD2168672.1"/>
    <property type="molecule type" value="Genomic_DNA"/>
</dbReference>
<organism evidence="5 6">
    <name type="scientific">Tumebacillus lipolyticus</name>
    <dbReference type="NCBI Taxonomy" id="1280370"/>
    <lineage>
        <taxon>Bacteria</taxon>
        <taxon>Bacillati</taxon>
        <taxon>Bacillota</taxon>
        <taxon>Bacilli</taxon>
        <taxon>Bacillales</taxon>
        <taxon>Alicyclobacillaceae</taxon>
        <taxon>Tumebacillus</taxon>
    </lineage>
</organism>
<keyword evidence="3 4" id="KW-0456">Lyase</keyword>
<dbReference type="Proteomes" id="UP001597343">
    <property type="component" value="Unassembled WGS sequence"/>
</dbReference>
<reference evidence="6" key="1">
    <citation type="journal article" date="2019" name="Int. J. Syst. Evol. Microbiol.">
        <title>The Global Catalogue of Microorganisms (GCM) 10K type strain sequencing project: providing services to taxonomists for standard genome sequencing and annotation.</title>
        <authorList>
            <consortium name="The Broad Institute Genomics Platform"/>
            <consortium name="The Broad Institute Genome Sequencing Center for Infectious Disease"/>
            <person name="Wu L."/>
            <person name="Ma J."/>
        </authorList>
    </citation>
    <scope>NUCLEOTIDE SEQUENCE [LARGE SCALE GENOMIC DNA]</scope>
    <source>
        <strain evidence="6">CGMCC 1.13574</strain>
    </source>
</reference>
<evidence type="ECO:0000256" key="3">
    <source>
        <dbReference type="ARBA" id="ARBA00023239"/>
    </source>
</evidence>